<dbReference type="RefSeq" id="WP_092928122.1">
    <property type="nucleotide sequence ID" value="NZ_FOMZ01000010.1"/>
</dbReference>
<dbReference type="GO" id="GO:0006352">
    <property type="term" value="P:DNA-templated transcription initiation"/>
    <property type="evidence" value="ECO:0007669"/>
    <property type="project" value="InterPro"/>
</dbReference>
<keyword evidence="3" id="KW-0731">Sigma factor</keyword>
<keyword evidence="2" id="KW-0805">Transcription regulation</keyword>
<dbReference type="Gene3D" id="1.10.10.1320">
    <property type="entry name" value="Anti-sigma factor, zinc-finger domain"/>
    <property type="match status" value="1"/>
</dbReference>
<feature type="domain" description="RNA polymerase sigma-70 region 2" evidence="7">
    <location>
        <begin position="31"/>
        <end position="99"/>
    </location>
</feature>
<dbReference type="InterPro" id="IPR027383">
    <property type="entry name" value="Znf_put"/>
</dbReference>
<comment type="similarity">
    <text evidence="1">Belongs to the sigma-70 factor family. ECF subfamily.</text>
</comment>
<evidence type="ECO:0000256" key="3">
    <source>
        <dbReference type="ARBA" id="ARBA00023082"/>
    </source>
</evidence>
<dbReference type="PANTHER" id="PTHR43133">
    <property type="entry name" value="RNA POLYMERASE ECF-TYPE SIGMA FACTO"/>
    <property type="match status" value="1"/>
</dbReference>
<feature type="compositionally biased region" description="Low complexity" evidence="6">
    <location>
        <begin position="327"/>
        <end position="338"/>
    </location>
</feature>
<name>A0A1I1Z5Q1_9ACTN</name>
<protein>
    <submittedName>
        <fullName evidence="9">RNA polymerase sigma factor, sigma-70 family</fullName>
    </submittedName>
</protein>
<gene>
    <name evidence="9" type="ORF">SAMN04487819_11073</name>
</gene>
<dbReference type="EMBL" id="FOMZ01000010">
    <property type="protein sequence ID" value="SFE26902.1"/>
    <property type="molecule type" value="Genomic_DNA"/>
</dbReference>
<keyword evidence="10" id="KW-1185">Reference proteome</keyword>
<feature type="region of interest" description="Disordered" evidence="6">
    <location>
        <begin position="442"/>
        <end position="464"/>
    </location>
</feature>
<evidence type="ECO:0000259" key="8">
    <source>
        <dbReference type="Pfam" id="PF13490"/>
    </source>
</evidence>
<evidence type="ECO:0000313" key="9">
    <source>
        <dbReference type="EMBL" id="SFE26902.1"/>
    </source>
</evidence>
<feature type="compositionally biased region" description="Pro residues" evidence="6">
    <location>
        <begin position="339"/>
        <end position="352"/>
    </location>
</feature>
<dbReference type="SUPFAM" id="SSF88659">
    <property type="entry name" value="Sigma3 and sigma4 domains of RNA polymerase sigma factors"/>
    <property type="match status" value="1"/>
</dbReference>
<organism evidence="9 10">
    <name type="scientific">Actinopolyspora alba</name>
    <dbReference type="NCBI Taxonomy" id="673379"/>
    <lineage>
        <taxon>Bacteria</taxon>
        <taxon>Bacillati</taxon>
        <taxon>Actinomycetota</taxon>
        <taxon>Actinomycetes</taxon>
        <taxon>Actinopolysporales</taxon>
        <taxon>Actinopolysporaceae</taxon>
        <taxon>Actinopolyspora</taxon>
        <taxon>Actinopolyspora alba group</taxon>
    </lineage>
</organism>
<dbReference type="Gene3D" id="1.10.1740.10">
    <property type="match status" value="1"/>
</dbReference>
<dbReference type="InterPro" id="IPR036388">
    <property type="entry name" value="WH-like_DNA-bd_sf"/>
</dbReference>
<dbReference type="Proteomes" id="UP000198716">
    <property type="component" value="Unassembled WGS sequence"/>
</dbReference>
<evidence type="ECO:0000256" key="2">
    <source>
        <dbReference type="ARBA" id="ARBA00023015"/>
    </source>
</evidence>
<dbReference type="InterPro" id="IPR013324">
    <property type="entry name" value="RNA_pol_sigma_r3/r4-like"/>
</dbReference>
<evidence type="ECO:0000259" key="7">
    <source>
        <dbReference type="Pfam" id="PF04542"/>
    </source>
</evidence>
<feature type="region of interest" description="Disordered" evidence="6">
    <location>
        <begin position="706"/>
        <end position="872"/>
    </location>
</feature>
<feature type="region of interest" description="Disordered" evidence="6">
    <location>
        <begin position="476"/>
        <end position="512"/>
    </location>
</feature>
<reference evidence="10" key="1">
    <citation type="submission" date="2016-10" db="EMBL/GenBank/DDBJ databases">
        <authorList>
            <person name="Varghese N."/>
            <person name="Submissions S."/>
        </authorList>
    </citation>
    <scope>NUCLEOTIDE SEQUENCE [LARGE SCALE GENOMIC DNA]</scope>
    <source>
        <strain evidence="10">DSM 45004</strain>
    </source>
</reference>
<dbReference type="GO" id="GO:0016987">
    <property type="term" value="F:sigma factor activity"/>
    <property type="evidence" value="ECO:0007669"/>
    <property type="project" value="UniProtKB-KW"/>
</dbReference>
<feature type="domain" description="Putative zinc-finger" evidence="8">
    <location>
        <begin position="203"/>
        <end position="237"/>
    </location>
</feature>
<dbReference type="SUPFAM" id="SSF88946">
    <property type="entry name" value="Sigma2 domain of RNA polymerase sigma factors"/>
    <property type="match status" value="1"/>
</dbReference>
<dbReference type="InterPro" id="IPR039425">
    <property type="entry name" value="RNA_pol_sigma-70-like"/>
</dbReference>
<evidence type="ECO:0000256" key="5">
    <source>
        <dbReference type="ARBA" id="ARBA00023163"/>
    </source>
</evidence>
<dbReference type="AlphaFoldDB" id="A0A1I1Z5Q1"/>
<dbReference type="PANTHER" id="PTHR43133:SF8">
    <property type="entry name" value="RNA POLYMERASE SIGMA FACTOR HI_1459-RELATED"/>
    <property type="match status" value="1"/>
</dbReference>
<dbReference type="InterPro" id="IPR014284">
    <property type="entry name" value="RNA_pol_sigma-70_dom"/>
</dbReference>
<evidence type="ECO:0000256" key="6">
    <source>
        <dbReference type="SAM" id="MobiDB-lite"/>
    </source>
</evidence>
<dbReference type="NCBIfam" id="TIGR02937">
    <property type="entry name" value="sigma70-ECF"/>
    <property type="match status" value="1"/>
</dbReference>
<keyword evidence="4" id="KW-0238">DNA-binding</keyword>
<dbReference type="InterPro" id="IPR013325">
    <property type="entry name" value="RNA_pol_sigma_r2"/>
</dbReference>
<proteinExistence type="inferred from homology"/>
<evidence type="ECO:0000256" key="1">
    <source>
        <dbReference type="ARBA" id="ARBA00010641"/>
    </source>
</evidence>
<feature type="region of interest" description="Disordered" evidence="6">
    <location>
        <begin position="327"/>
        <end position="404"/>
    </location>
</feature>
<dbReference type="InterPro" id="IPR007627">
    <property type="entry name" value="RNA_pol_sigma70_r2"/>
</dbReference>
<sequence length="872" mass="90028">MGTDPNEFEDAGDNELIEAVRGGSTAAYGVLYERHSVAAHSMARQVANDSSEADDLVSEAFAKVLTGLRSGHGPNTAFRAYLLTAVRRTAYDRTRKERRVRYSADVGAEDGADVSVPFTDTAVAGLERSLAAQAFNRLPERWQTVLWHLEIEGESPSEVAPVLGLTSNGVSALAYRAREGLRQAYLQVHLGQLESDEAESQQCRATVERLGSWTRGGLSKRESAQVDTHLDSCTSCRALSAELGDVNGGLRLVVAPFVLGTSAAGYLAGNSGTAAAAGFAAAGGAGGTGAAGAVGAASSLPRQIVGTTASTAAMVVAVALGLAAGDQQPNPAAAAPPTSEQPPPRPEPPAPEQPTRQPSEPRPSPRPSPEPSPPPEKSPQPAPEPGEPNLVASGPGQPVHLIAGGDPAELPITIGNNGAGISEPITVRLALPRGISARLPGVSNGSGAAGQPGSGAASTEPAWAAARSASARNAVVPASTGNSADGALRAEPAVSGSNGTGPGLGCTSEGRSMTCTTERGLRAGEELPLDFRVRADSTARSGEVTVNITSAGGLSLSLAEVRVRVKPSTEPGIALTTDSWSGAFPWSGSRVRAHARNTGDTTGTARVVFELPEGTRAVTIPSGCERVGSTVRCSERLRPTETTEFAVWLCDSRWLSARPLSEEGLLDESATEWSRPTRITVSAELSDARDSERVTLEPWWSRLPGYWKLPEHWNTPEGWNTSKDRAPTEQRPSGSDDGGSDSGAPQDSENGREPASSDSGPDGPPDPSTEPGTAPEAPNGNGAGRSGGSPHENSPVPEPPGSEASTPTPPTPEHEGTSGPEPAEATEEPESQSPESSEGSAKREPEESDDEDSSGFDLEKFLDGLPYVGASD</sequence>
<feature type="compositionally biased region" description="Pro residues" evidence="6">
    <location>
        <begin position="360"/>
        <end position="386"/>
    </location>
</feature>
<dbReference type="GO" id="GO:0003677">
    <property type="term" value="F:DNA binding"/>
    <property type="evidence" value="ECO:0007669"/>
    <property type="project" value="UniProtKB-KW"/>
</dbReference>
<accession>A0A1I1Z5Q1</accession>
<evidence type="ECO:0000313" key="10">
    <source>
        <dbReference type="Proteomes" id="UP000198716"/>
    </source>
</evidence>
<keyword evidence="5" id="KW-0804">Transcription</keyword>
<evidence type="ECO:0000256" key="4">
    <source>
        <dbReference type="ARBA" id="ARBA00023125"/>
    </source>
</evidence>
<dbReference type="Pfam" id="PF04542">
    <property type="entry name" value="Sigma70_r2"/>
    <property type="match status" value="1"/>
</dbReference>
<dbReference type="Pfam" id="PF13490">
    <property type="entry name" value="zf-HC2"/>
    <property type="match status" value="1"/>
</dbReference>
<dbReference type="Gene3D" id="1.10.10.10">
    <property type="entry name" value="Winged helix-like DNA-binding domain superfamily/Winged helix DNA-binding domain"/>
    <property type="match status" value="1"/>
</dbReference>
<feature type="compositionally biased region" description="Low complexity" evidence="6">
    <location>
        <begin position="454"/>
        <end position="464"/>
    </location>
</feature>
<dbReference type="InterPro" id="IPR041916">
    <property type="entry name" value="Anti_sigma_zinc_sf"/>
</dbReference>